<sequence length="552" mass="61956">MARRAAAPPRFPRQLPRGPDLWDPSMSRWNEGNTDGIFACELIESYLRLTKGVQRGQLVRLRAWQADVICDILRLVPGSRLRQYWTYLLLVPRKNSKSLLGAGLAIDGILDEPGAEVYSCAADKDQAKLIFGEVKSAVEMSPELDAKQGGLLKCYRDAIEYPATGSVYRALSSEAFTKEGLNPSRVLFDELHAQPNSELWDVMNQGSDTRAQPLIVGISTFGKKTQADGQDTICYQQYQYAKKIIKGEVDDPRYGARIYETNDRARGFRYLDQRVWQQANPAYGDFLDGEKMAAVSRKLSEPDFKTKRLNVWVTAAKVWLPEGAWERCEDSEQEIPDGEEVVLSFDGSYNNDATGIIVTRPGEPLVFDPEAPENADLDEDERAVKAAELNAGLRRPHQDVVQLWERPEKAPPDWVVPILEVEDALRAACRRWQVREIAVDPARWARTYQILEAEGLPVVDFPQSPARMVPATNRFFEAVMNGWVTHSGDPRLARHLANAVVKPSTGGFMIYKESKGSPRKIDLAVAAIMGLHRACAPPSKKPTPRFFNWADL</sequence>
<dbReference type="Proteomes" id="UP000595703">
    <property type="component" value="Chromosome"/>
</dbReference>
<protein>
    <submittedName>
        <fullName evidence="4">Putative phage terminase</fullName>
    </submittedName>
</protein>
<dbReference type="Gene3D" id="3.40.50.300">
    <property type="entry name" value="P-loop containing nucleotide triphosphate hydrolases"/>
    <property type="match status" value="1"/>
</dbReference>
<dbReference type="Pfam" id="PF20441">
    <property type="entry name" value="TerL_nuclease"/>
    <property type="match status" value="1"/>
</dbReference>
<gene>
    <name evidence="5" type="ORF">RVR_10581</name>
    <name evidence="4" type="ORF">RVR_7715</name>
</gene>
<reference evidence="4 6" key="2">
    <citation type="journal article" date="2011" name="J. Antibiot.">
        <title>Furaquinocins I and J: novel polyketide isoprenoid hybrid compounds from Streptomyces reveromyceticus SN-593.</title>
        <authorList>
            <person name="Panthee S."/>
            <person name="Takahashi S."/>
            <person name="Takagi H."/>
            <person name="Nogawa T."/>
            <person name="Oowada E."/>
            <person name="Uramoto M."/>
            <person name="Osada H."/>
        </authorList>
    </citation>
    <scope>NUCLEOTIDE SEQUENCE [LARGE SCALE GENOMIC DNA]</scope>
    <source>
        <strain evidence="4 6">SN-593</strain>
    </source>
</reference>
<feature type="domain" description="Terminase large subunit-like endonuclease" evidence="3">
    <location>
        <begin position="271"/>
        <end position="535"/>
    </location>
</feature>
<dbReference type="KEGG" id="arev:RVR_7715"/>
<dbReference type="GO" id="GO:0004519">
    <property type="term" value="F:endonuclease activity"/>
    <property type="evidence" value="ECO:0007669"/>
    <property type="project" value="InterPro"/>
</dbReference>
<reference evidence="4 6" key="4">
    <citation type="journal article" date="2020" name="Sci. Rep.">
        <title>beta-carboline chemical signals induce reveromycin production through a LuxR family regulator in Streptomyces sp. SN-593.</title>
        <authorList>
            <person name="Panthee S."/>
            <person name="Kito N."/>
            <person name="Hayashi T."/>
            <person name="Shimizu T."/>
            <person name="Ishikawa J."/>
            <person name="Hamamoto H."/>
            <person name="Osada H."/>
            <person name="Takahashi S."/>
        </authorList>
    </citation>
    <scope>NUCLEOTIDE SEQUENCE [LARGE SCALE GENOMIC DNA]</scope>
    <source>
        <strain evidence="4 6">SN-593</strain>
    </source>
</reference>
<dbReference type="InterPro" id="IPR046461">
    <property type="entry name" value="TerL_ATPase"/>
</dbReference>
<dbReference type="AlphaFoldDB" id="A0A7U3UXQ9"/>
<dbReference type="Pfam" id="PF03354">
    <property type="entry name" value="TerL_ATPase"/>
    <property type="match status" value="1"/>
</dbReference>
<organism evidence="4 6">
    <name type="scientific">Actinacidiphila reveromycinica</name>
    <dbReference type="NCBI Taxonomy" id="659352"/>
    <lineage>
        <taxon>Bacteria</taxon>
        <taxon>Bacillati</taxon>
        <taxon>Actinomycetota</taxon>
        <taxon>Actinomycetes</taxon>
        <taxon>Kitasatosporales</taxon>
        <taxon>Streptomycetaceae</taxon>
        <taxon>Actinacidiphila</taxon>
    </lineage>
</organism>
<evidence type="ECO:0000259" key="2">
    <source>
        <dbReference type="Pfam" id="PF03354"/>
    </source>
</evidence>
<dbReference type="EMBL" id="AP018365">
    <property type="protein sequence ID" value="BBB00582.1"/>
    <property type="molecule type" value="Genomic_DNA"/>
</dbReference>
<dbReference type="EMBL" id="AP018365">
    <property type="protein sequence ID" value="BBB00635.1"/>
    <property type="molecule type" value="Genomic_DNA"/>
</dbReference>
<dbReference type="Gene3D" id="3.30.420.240">
    <property type="match status" value="1"/>
</dbReference>
<reference evidence="4 6" key="1">
    <citation type="journal article" date="2010" name="J. Bacteriol.">
        <title>Biochemical characterization of a novel indole prenyltransferase from Streptomyces sp. SN-593.</title>
        <authorList>
            <person name="Takahashi S."/>
            <person name="Takagi H."/>
            <person name="Toyoda A."/>
            <person name="Uramoto M."/>
            <person name="Nogawa T."/>
            <person name="Ueki M."/>
            <person name="Sakaki Y."/>
            <person name="Osada H."/>
        </authorList>
    </citation>
    <scope>NUCLEOTIDE SEQUENCE [LARGE SCALE GENOMIC DNA]</scope>
    <source>
        <strain evidence="4 6">SN-593</strain>
    </source>
</reference>
<evidence type="ECO:0000313" key="6">
    <source>
        <dbReference type="Proteomes" id="UP000595703"/>
    </source>
</evidence>
<dbReference type="InterPro" id="IPR005021">
    <property type="entry name" value="Terminase_largesu-like"/>
</dbReference>
<dbReference type="PANTHER" id="PTHR41287">
    <property type="match status" value="1"/>
</dbReference>
<feature type="compositionally biased region" description="Low complexity" evidence="1">
    <location>
        <begin position="1"/>
        <end position="17"/>
    </location>
</feature>
<evidence type="ECO:0000259" key="3">
    <source>
        <dbReference type="Pfam" id="PF20441"/>
    </source>
</evidence>
<dbReference type="PANTHER" id="PTHR41287:SF1">
    <property type="entry name" value="PROTEIN YMFN"/>
    <property type="match status" value="1"/>
</dbReference>
<feature type="region of interest" description="Disordered" evidence="1">
    <location>
        <begin position="1"/>
        <end position="26"/>
    </location>
</feature>
<name>A0A7U3UXQ9_9ACTN</name>
<dbReference type="InterPro" id="IPR046462">
    <property type="entry name" value="TerL_nuclease"/>
</dbReference>
<proteinExistence type="predicted"/>
<evidence type="ECO:0000313" key="5">
    <source>
        <dbReference type="EMBL" id="BBB00635.1"/>
    </source>
</evidence>
<evidence type="ECO:0000256" key="1">
    <source>
        <dbReference type="SAM" id="MobiDB-lite"/>
    </source>
</evidence>
<feature type="domain" description="Terminase large subunit-like ATPase" evidence="2">
    <location>
        <begin position="78"/>
        <end position="242"/>
    </location>
</feature>
<evidence type="ECO:0000313" key="4">
    <source>
        <dbReference type="EMBL" id="BBB00582.1"/>
    </source>
</evidence>
<dbReference type="InterPro" id="IPR027417">
    <property type="entry name" value="P-loop_NTPase"/>
</dbReference>
<dbReference type="KEGG" id="arev:RVR_10581"/>
<keyword evidence="6" id="KW-1185">Reference proteome</keyword>
<reference evidence="4 6" key="3">
    <citation type="journal article" date="2011" name="Nat. Chem. Biol.">
        <title>Reveromycin A biosynthesis uses RevG and RevJ for stereospecific spiroacetal formation.</title>
        <authorList>
            <person name="Takahashi S."/>
            <person name="Toyoda A."/>
            <person name="Sekiyama Y."/>
            <person name="Takagi H."/>
            <person name="Nogawa T."/>
            <person name="Uramoto M."/>
            <person name="Suzuki R."/>
            <person name="Koshino H."/>
            <person name="Kumano T."/>
            <person name="Panthee S."/>
            <person name="Dairi T."/>
            <person name="Ishikawa J."/>
            <person name="Ikeda H."/>
            <person name="Sakaki Y."/>
            <person name="Osada H."/>
        </authorList>
    </citation>
    <scope>NUCLEOTIDE SEQUENCE [LARGE SCALE GENOMIC DNA]</scope>
    <source>
        <strain evidence="4 6">SN-593</strain>
    </source>
</reference>
<accession>A0A7U3UXQ9</accession>